<sequence>MISPPPLTGIKVLEFGGLAPGPFAGLLLADNGASVLRLDRSIPNKTHSASVASLPVTGDLLTRHKSSIAVDLKSPSGVNFVKSLLPAADIVIDPFRPGVLEKLGLSPDAMLEINPRIIVGRMTGFRRDGIYKDMAGHDINYIAVSGALAMFGRKGEKPLPPANILGDFAGGGATLFQGLLLALIERGKCGKGQVVEANMVDGSAYLATFPRMLLKTPLWNRSRGENTLDSGCPYYDIYETKDGKYMAVGALEPQFFVELLKGLGLGDKGIEKTRDDRANWPKMEESFTSIFKSKTRSEWETVFNKTDACCTPVLDYKELESNSSREGDQRPAVTLRSSPSFALSSGPSTRDPSTGQGPGIEGGSYSGLGLYPGEGGEETLNQWLGWKRGKDFDVERGGLVKKSVSKL</sequence>
<comment type="similarity">
    <text evidence="1">Belongs to the CoA-transferase III family.</text>
</comment>
<feature type="region of interest" description="Disordered" evidence="2">
    <location>
        <begin position="320"/>
        <end position="373"/>
    </location>
</feature>
<evidence type="ECO:0000256" key="2">
    <source>
        <dbReference type="SAM" id="MobiDB-lite"/>
    </source>
</evidence>
<dbReference type="InterPro" id="IPR003673">
    <property type="entry name" value="CoA-Trfase_fam_III"/>
</dbReference>
<dbReference type="GO" id="GO:0003824">
    <property type="term" value="F:catalytic activity"/>
    <property type="evidence" value="ECO:0007669"/>
    <property type="project" value="InterPro"/>
</dbReference>
<feature type="compositionally biased region" description="Low complexity" evidence="2">
    <location>
        <begin position="337"/>
        <end position="348"/>
    </location>
</feature>
<dbReference type="Pfam" id="PF02515">
    <property type="entry name" value="CoA_transf_3"/>
    <property type="match status" value="1"/>
</dbReference>
<evidence type="ECO:0000313" key="3">
    <source>
        <dbReference type="EMBL" id="KAG9244519.1"/>
    </source>
</evidence>
<proteinExistence type="inferred from homology"/>
<comment type="caution">
    <text evidence="3">The sequence shown here is derived from an EMBL/GenBank/DDBJ whole genome shotgun (WGS) entry which is preliminary data.</text>
</comment>
<dbReference type="PANTHER" id="PTHR48228:SF5">
    <property type="entry name" value="ALPHA-METHYLACYL-COA RACEMASE"/>
    <property type="match status" value="1"/>
</dbReference>
<dbReference type="InterPro" id="IPR044855">
    <property type="entry name" value="CoA-Trfase_III_dom3_sf"/>
</dbReference>
<accession>A0A9P7Z2R0</accession>
<organism evidence="3 4">
    <name type="scientific">Calycina marina</name>
    <dbReference type="NCBI Taxonomy" id="1763456"/>
    <lineage>
        <taxon>Eukaryota</taxon>
        <taxon>Fungi</taxon>
        <taxon>Dikarya</taxon>
        <taxon>Ascomycota</taxon>
        <taxon>Pezizomycotina</taxon>
        <taxon>Leotiomycetes</taxon>
        <taxon>Helotiales</taxon>
        <taxon>Pezizellaceae</taxon>
        <taxon>Calycina</taxon>
    </lineage>
</organism>
<dbReference type="EMBL" id="MU253900">
    <property type="protein sequence ID" value="KAG9244519.1"/>
    <property type="molecule type" value="Genomic_DNA"/>
</dbReference>
<keyword evidence="4" id="KW-1185">Reference proteome</keyword>
<reference evidence="3" key="1">
    <citation type="journal article" date="2021" name="IMA Fungus">
        <title>Genomic characterization of three marine fungi, including Emericellopsis atlantica sp. nov. with signatures of a generalist lifestyle and marine biomass degradation.</title>
        <authorList>
            <person name="Hagestad O.C."/>
            <person name="Hou L."/>
            <person name="Andersen J.H."/>
            <person name="Hansen E.H."/>
            <person name="Altermark B."/>
            <person name="Li C."/>
            <person name="Kuhnert E."/>
            <person name="Cox R.J."/>
            <person name="Crous P.W."/>
            <person name="Spatafora J.W."/>
            <person name="Lail K."/>
            <person name="Amirebrahimi M."/>
            <person name="Lipzen A."/>
            <person name="Pangilinan J."/>
            <person name="Andreopoulos W."/>
            <person name="Hayes R.D."/>
            <person name="Ng V."/>
            <person name="Grigoriev I.V."/>
            <person name="Jackson S.A."/>
            <person name="Sutton T.D.S."/>
            <person name="Dobson A.D.W."/>
            <person name="Rama T."/>
        </authorList>
    </citation>
    <scope>NUCLEOTIDE SEQUENCE</scope>
    <source>
        <strain evidence="3">TRa3180A</strain>
    </source>
</reference>
<protein>
    <submittedName>
        <fullName evidence="3">CoA-transferase family III domain-containing protein</fullName>
    </submittedName>
</protein>
<evidence type="ECO:0000313" key="4">
    <source>
        <dbReference type="Proteomes" id="UP000887226"/>
    </source>
</evidence>
<dbReference type="AlphaFoldDB" id="A0A9P7Z2R0"/>
<dbReference type="Gene3D" id="3.30.1540.10">
    <property type="entry name" value="formyl-coa transferase, domain 3"/>
    <property type="match status" value="1"/>
</dbReference>
<feature type="compositionally biased region" description="Gly residues" evidence="2">
    <location>
        <begin position="356"/>
        <end position="373"/>
    </location>
</feature>
<dbReference type="Gene3D" id="3.40.50.10540">
    <property type="entry name" value="Crotonobetainyl-coa:carnitine coa-transferase, domain 1"/>
    <property type="match status" value="1"/>
</dbReference>
<evidence type="ECO:0000256" key="1">
    <source>
        <dbReference type="ARBA" id="ARBA00008383"/>
    </source>
</evidence>
<gene>
    <name evidence="3" type="ORF">BJ878DRAFT_542205</name>
</gene>
<feature type="compositionally biased region" description="Basic and acidic residues" evidence="2">
    <location>
        <begin position="320"/>
        <end position="329"/>
    </location>
</feature>
<name>A0A9P7Z2R0_9HELO</name>
<dbReference type="InterPro" id="IPR050509">
    <property type="entry name" value="CoA-transferase_III"/>
</dbReference>
<dbReference type="PANTHER" id="PTHR48228">
    <property type="entry name" value="SUCCINYL-COA--D-CITRAMALATE COA-TRANSFERASE"/>
    <property type="match status" value="1"/>
</dbReference>
<dbReference type="OrthoDB" id="16747at2759"/>
<dbReference type="SUPFAM" id="SSF89796">
    <property type="entry name" value="CoA-transferase family III (CaiB/BaiF)"/>
    <property type="match status" value="1"/>
</dbReference>
<dbReference type="Proteomes" id="UP000887226">
    <property type="component" value="Unassembled WGS sequence"/>
</dbReference>
<dbReference type="InterPro" id="IPR023606">
    <property type="entry name" value="CoA-Trfase_III_dom_1_sf"/>
</dbReference>